<protein>
    <submittedName>
        <fullName evidence="2">Uncharacterized protein</fullName>
    </submittedName>
</protein>
<organism evidence="2 3">
    <name type="scientific">Prosthecobacter fluviatilis</name>
    <dbReference type="NCBI Taxonomy" id="445931"/>
    <lineage>
        <taxon>Bacteria</taxon>
        <taxon>Pseudomonadati</taxon>
        <taxon>Verrucomicrobiota</taxon>
        <taxon>Verrucomicrobiia</taxon>
        <taxon>Verrucomicrobiales</taxon>
        <taxon>Verrucomicrobiaceae</taxon>
        <taxon>Prosthecobacter</taxon>
    </lineage>
</organism>
<keyword evidence="3" id="KW-1185">Reference proteome</keyword>
<name>A0ABW0KYN7_9BACT</name>
<feature type="chain" id="PRO_5045535346" evidence="1">
    <location>
        <begin position="18"/>
        <end position="223"/>
    </location>
</feature>
<accession>A0ABW0KYN7</accession>
<keyword evidence="1" id="KW-0732">Signal</keyword>
<comment type="caution">
    <text evidence="2">The sequence shown here is derived from an EMBL/GenBank/DDBJ whole genome shotgun (WGS) entry which is preliminary data.</text>
</comment>
<proteinExistence type="predicted"/>
<evidence type="ECO:0000313" key="3">
    <source>
        <dbReference type="Proteomes" id="UP001596052"/>
    </source>
</evidence>
<evidence type="ECO:0000256" key="1">
    <source>
        <dbReference type="SAM" id="SignalP"/>
    </source>
</evidence>
<dbReference type="EMBL" id="JBHSMQ010000012">
    <property type="protein sequence ID" value="MFC5457716.1"/>
    <property type="molecule type" value="Genomic_DNA"/>
</dbReference>
<dbReference type="RefSeq" id="WP_377171330.1">
    <property type="nucleotide sequence ID" value="NZ_JBHSMQ010000012.1"/>
</dbReference>
<dbReference type="Proteomes" id="UP001596052">
    <property type="component" value="Unassembled WGS sequence"/>
</dbReference>
<reference evidence="3" key="1">
    <citation type="journal article" date="2019" name="Int. J. Syst. Evol. Microbiol.">
        <title>The Global Catalogue of Microorganisms (GCM) 10K type strain sequencing project: providing services to taxonomists for standard genome sequencing and annotation.</title>
        <authorList>
            <consortium name="The Broad Institute Genomics Platform"/>
            <consortium name="The Broad Institute Genome Sequencing Center for Infectious Disease"/>
            <person name="Wu L."/>
            <person name="Ma J."/>
        </authorList>
    </citation>
    <scope>NUCLEOTIDE SEQUENCE [LARGE SCALE GENOMIC DNA]</scope>
    <source>
        <strain evidence="3">CGMCC 4.1469</strain>
    </source>
</reference>
<gene>
    <name evidence="2" type="ORF">ACFQDI_22800</name>
</gene>
<sequence length="223" mass="26031">MKTLLFSLLLLTTAARADQWLVNGQPHRGTIHKFSSDGTRVYTTSDKDNYRGSWILVAQLDPATRVRLNIATPEDKASLRPQRLQSPEVAARAEADRAASIDVEKLALEREKFILMRQQEERRQAEMRIYAFSSPPPPQPTTQIVVPTYPQNRYLSSRYATTYRSGGYYRNYHYYRNYGSSCYYRPYYFHVPHVYAPHVHVPHVHVPHVHVPYVHRPIIVRTY</sequence>
<evidence type="ECO:0000313" key="2">
    <source>
        <dbReference type="EMBL" id="MFC5457716.1"/>
    </source>
</evidence>
<feature type="signal peptide" evidence="1">
    <location>
        <begin position="1"/>
        <end position="17"/>
    </location>
</feature>